<dbReference type="Pfam" id="PF08220">
    <property type="entry name" value="HTH_DeoR"/>
    <property type="match status" value="1"/>
</dbReference>
<dbReference type="InterPro" id="IPR036388">
    <property type="entry name" value="WH-like_DNA-bd_sf"/>
</dbReference>
<dbReference type="SMART" id="SM00420">
    <property type="entry name" value="HTH_DEOR"/>
    <property type="match status" value="1"/>
</dbReference>
<dbReference type="EMBL" id="BOVK01000025">
    <property type="protein sequence ID" value="GIQ69175.1"/>
    <property type="molecule type" value="Genomic_DNA"/>
</dbReference>
<dbReference type="InterPro" id="IPR014036">
    <property type="entry name" value="DeoR-like_C"/>
</dbReference>
<evidence type="ECO:0000256" key="1">
    <source>
        <dbReference type="ARBA" id="ARBA00023015"/>
    </source>
</evidence>
<dbReference type="Pfam" id="PF00455">
    <property type="entry name" value="DeoRC"/>
    <property type="match status" value="1"/>
</dbReference>
<dbReference type="PROSITE" id="PS51000">
    <property type="entry name" value="HTH_DEOR_2"/>
    <property type="match status" value="1"/>
</dbReference>
<accession>A0A8J4H3W4</accession>
<dbReference type="InterPro" id="IPR037171">
    <property type="entry name" value="NagB/RpiA_transferase-like"/>
</dbReference>
<keyword evidence="2" id="KW-0804">Transcription</keyword>
<gene>
    <name evidence="4" type="ORF">XYCOK13_19990</name>
</gene>
<sequence length="255" mass="28304">MLAVERQRIILDKLQRQGAVKVSDLSTELQVTEKTVREDLEKLERSGHLKRIHGGAVQPTEENSQLLTLQIPNTRCMQEKAEIAEAAIGLIRKGDIIALDGGSTTLEIAKRLANEELTVLTNDVMIIRELAVKEQIRLIVPGGYRRHNHLIGTHNLDWIRSMNVQKAFLSATGIHPEYGLTVFIDDLIEQKKAWVACAQTVYCVADHSKFDKAALVTFADLDEVDLFLTDSGIAPEVLETYKAGGVQIQAAGKEE</sequence>
<dbReference type="PRINTS" id="PR00037">
    <property type="entry name" value="HTHLACR"/>
</dbReference>
<dbReference type="InterPro" id="IPR001034">
    <property type="entry name" value="DeoR_HTH"/>
</dbReference>
<evidence type="ECO:0000313" key="5">
    <source>
        <dbReference type="Proteomes" id="UP000677918"/>
    </source>
</evidence>
<dbReference type="InterPro" id="IPR036390">
    <property type="entry name" value="WH_DNA-bd_sf"/>
</dbReference>
<dbReference type="SUPFAM" id="SSF100950">
    <property type="entry name" value="NagB/RpiA/CoA transferase-like"/>
    <property type="match status" value="1"/>
</dbReference>
<dbReference type="Gene3D" id="3.40.50.1360">
    <property type="match status" value="1"/>
</dbReference>
<reference evidence="4" key="1">
    <citation type="submission" date="2021-04" db="EMBL/GenBank/DDBJ databases">
        <title>Draft genome sequence of Xylanibacillus composti strain K13.</title>
        <authorList>
            <person name="Uke A."/>
            <person name="Chhe C."/>
            <person name="Baramee S."/>
            <person name="Kosugi A."/>
        </authorList>
    </citation>
    <scope>NUCLEOTIDE SEQUENCE</scope>
    <source>
        <strain evidence="4">K13</strain>
    </source>
</reference>
<dbReference type="SUPFAM" id="SSF46785">
    <property type="entry name" value="Winged helix' DNA-binding domain"/>
    <property type="match status" value="1"/>
</dbReference>
<proteinExistence type="predicted"/>
<name>A0A8J4H3W4_9BACL</name>
<comment type="caution">
    <text evidence="4">The sequence shown here is derived from an EMBL/GenBank/DDBJ whole genome shotgun (WGS) entry which is preliminary data.</text>
</comment>
<dbReference type="SMART" id="SM01134">
    <property type="entry name" value="DeoRC"/>
    <property type="match status" value="1"/>
</dbReference>
<evidence type="ECO:0000259" key="3">
    <source>
        <dbReference type="PROSITE" id="PS51000"/>
    </source>
</evidence>
<dbReference type="Proteomes" id="UP000677918">
    <property type="component" value="Unassembled WGS sequence"/>
</dbReference>
<dbReference type="Gene3D" id="1.10.10.10">
    <property type="entry name" value="Winged helix-like DNA-binding domain superfamily/Winged helix DNA-binding domain"/>
    <property type="match status" value="1"/>
</dbReference>
<dbReference type="AlphaFoldDB" id="A0A8J4H3W4"/>
<protein>
    <submittedName>
        <fullName evidence="4">DeoR family transcriptional regulator</fullName>
    </submittedName>
</protein>
<organism evidence="4 5">
    <name type="scientific">Xylanibacillus composti</name>
    <dbReference type="NCBI Taxonomy" id="1572762"/>
    <lineage>
        <taxon>Bacteria</taxon>
        <taxon>Bacillati</taxon>
        <taxon>Bacillota</taxon>
        <taxon>Bacilli</taxon>
        <taxon>Bacillales</taxon>
        <taxon>Paenibacillaceae</taxon>
        <taxon>Xylanibacillus</taxon>
    </lineage>
</organism>
<dbReference type="GO" id="GO:0003700">
    <property type="term" value="F:DNA-binding transcription factor activity"/>
    <property type="evidence" value="ECO:0007669"/>
    <property type="project" value="InterPro"/>
</dbReference>
<dbReference type="PANTHER" id="PTHR30363:SF44">
    <property type="entry name" value="AGA OPERON TRANSCRIPTIONAL REPRESSOR-RELATED"/>
    <property type="match status" value="1"/>
</dbReference>
<keyword evidence="1" id="KW-0805">Transcription regulation</keyword>
<keyword evidence="5" id="KW-1185">Reference proteome</keyword>
<dbReference type="PANTHER" id="PTHR30363">
    <property type="entry name" value="HTH-TYPE TRANSCRIPTIONAL REGULATOR SRLR-RELATED"/>
    <property type="match status" value="1"/>
</dbReference>
<feature type="domain" description="HTH deoR-type" evidence="3">
    <location>
        <begin position="3"/>
        <end position="58"/>
    </location>
</feature>
<dbReference type="InterPro" id="IPR050313">
    <property type="entry name" value="Carb_Metab_HTH_regulators"/>
</dbReference>
<dbReference type="RefSeq" id="WP_213411983.1">
    <property type="nucleotide sequence ID" value="NZ_BOVK01000025.1"/>
</dbReference>
<evidence type="ECO:0000313" key="4">
    <source>
        <dbReference type="EMBL" id="GIQ69175.1"/>
    </source>
</evidence>
<evidence type="ECO:0000256" key="2">
    <source>
        <dbReference type="ARBA" id="ARBA00023163"/>
    </source>
</evidence>